<evidence type="ECO:0000256" key="1">
    <source>
        <dbReference type="SAM" id="MobiDB-lite"/>
    </source>
</evidence>
<dbReference type="EMBL" id="JAHUTI010042915">
    <property type="protein sequence ID" value="MED6246397.1"/>
    <property type="molecule type" value="Genomic_DNA"/>
</dbReference>
<reference evidence="2 3" key="1">
    <citation type="submission" date="2021-07" db="EMBL/GenBank/DDBJ databases">
        <authorList>
            <person name="Palmer J.M."/>
        </authorList>
    </citation>
    <scope>NUCLEOTIDE SEQUENCE [LARGE SCALE GENOMIC DNA]</scope>
    <source>
        <strain evidence="2 3">AT_MEX2019</strain>
        <tissue evidence="2">Muscle</tissue>
    </source>
</reference>
<gene>
    <name evidence="2" type="ORF">ATANTOWER_017300</name>
</gene>
<proteinExistence type="predicted"/>
<organism evidence="2 3">
    <name type="scientific">Ataeniobius toweri</name>
    <dbReference type="NCBI Taxonomy" id="208326"/>
    <lineage>
        <taxon>Eukaryota</taxon>
        <taxon>Metazoa</taxon>
        <taxon>Chordata</taxon>
        <taxon>Craniata</taxon>
        <taxon>Vertebrata</taxon>
        <taxon>Euteleostomi</taxon>
        <taxon>Actinopterygii</taxon>
        <taxon>Neopterygii</taxon>
        <taxon>Teleostei</taxon>
        <taxon>Neoteleostei</taxon>
        <taxon>Acanthomorphata</taxon>
        <taxon>Ovalentaria</taxon>
        <taxon>Atherinomorphae</taxon>
        <taxon>Cyprinodontiformes</taxon>
        <taxon>Goodeidae</taxon>
        <taxon>Ataeniobius</taxon>
    </lineage>
</organism>
<evidence type="ECO:0000313" key="2">
    <source>
        <dbReference type="EMBL" id="MED6246397.1"/>
    </source>
</evidence>
<protein>
    <submittedName>
        <fullName evidence="2">Uncharacterized protein</fullName>
    </submittedName>
</protein>
<dbReference type="Proteomes" id="UP001345963">
    <property type="component" value="Unassembled WGS sequence"/>
</dbReference>
<comment type="caution">
    <text evidence="2">The sequence shown here is derived from an EMBL/GenBank/DDBJ whole genome shotgun (WGS) entry which is preliminary data.</text>
</comment>
<keyword evidence="3" id="KW-1185">Reference proteome</keyword>
<feature type="region of interest" description="Disordered" evidence="1">
    <location>
        <begin position="35"/>
        <end position="56"/>
    </location>
</feature>
<name>A0ABU7B7A0_9TELE</name>
<evidence type="ECO:0000313" key="3">
    <source>
        <dbReference type="Proteomes" id="UP001345963"/>
    </source>
</evidence>
<sequence>MSAGLLSLNTGKFAVISCQRAPTVALLVVEDLLPGNVRSDDGGEEEETTSFYESSVTPTPDYDYDYNVTFDYYIVTMNQSFTQSTVRPNVRRLSPVDAINSCRSITDQSLITSTLLVSLAALFH</sequence>
<accession>A0ABU7B7A0</accession>